<protein>
    <submittedName>
        <fullName evidence="2">Uncharacterized protein</fullName>
    </submittedName>
</protein>
<dbReference type="EMBL" id="ML211251">
    <property type="protein sequence ID" value="TFK85465.1"/>
    <property type="molecule type" value="Genomic_DNA"/>
</dbReference>
<feature type="region of interest" description="Disordered" evidence="1">
    <location>
        <begin position="17"/>
        <end position="55"/>
    </location>
</feature>
<evidence type="ECO:0000256" key="1">
    <source>
        <dbReference type="SAM" id="MobiDB-lite"/>
    </source>
</evidence>
<accession>A0A5C3P740</accession>
<dbReference type="Proteomes" id="UP000308197">
    <property type="component" value="Unassembled WGS sequence"/>
</dbReference>
<reference evidence="2 3" key="1">
    <citation type="journal article" date="2019" name="Nat. Ecol. Evol.">
        <title>Megaphylogeny resolves global patterns of mushroom evolution.</title>
        <authorList>
            <person name="Varga T."/>
            <person name="Krizsan K."/>
            <person name="Foldi C."/>
            <person name="Dima B."/>
            <person name="Sanchez-Garcia M."/>
            <person name="Sanchez-Ramirez S."/>
            <person name="Szollosi G.J."/>
            <person name="Szarkandi J.G."/>
            <person name="Papp V."/>
            <person name="Albert L."/>
            <person name="Andreopoulos W."/>
            <person name="Angelini C."/>
            <person name="Antonin V."/>
            <person name="Barry K.W."/>
            <person name="Bougher N.L."/>
            <person name="Buchanan P."/>
            <person name="Buyck B."/>
            <person name="Bense V."/>
            <person name="Catcheside P."/>
            <person name="Chovatia M."/>
            <person name="Cooper J."/>
            <person name="Damon W."/>
            <person name="Desjardin D."/>
            <person name="Finy P."/>
            <person name="Geml J."/>
            <person name="Haridas S."/>
            <person name="Hughes K."/>
            <person name="Justo A."/>
            <person name="Karasinski D."/>
            <person name="Kautmanova I."/>
            <person name="Kiss B."/>
            <person name="Kocsube S."/>
            <person name="Kotiranta H."/>
            <person name="LaButti K.M."/>
            <person name="Lechner B.E."/>
            <person name="Liimatainen K."/>
            <person name="Lipzen A."/>
            <person name="Lukacs Z."/>
            <person name="Mihaltcheva S."/>
            <person name="Morgado L.N."/>
            <person name="Niskanen T."/>
            <person name="Noordeloos M.E."/>
            <person name="Ohm R.A."/>
            <person name="Ortiz-Santana B."/>
            <person name="Ovrebo C."/>
            <person name="Racz N."/>
            <person name="Riley R."/>
            <person name="Savchenko A."/>
            <person name="Shiryaev A."/>
            <person name="Soop K."/>
            <person name="Spirin V."/>
            <person name="Szebenyi C."/>
            <person name="Tomsovsky M."/>
            <person name="Tulloss R.E."/>
            <person name="Uehling J."/>
            <person name="Grigoriev I.V."/>
            <person name="Vagvolgyi C."/>
            <person name="Papp T."/>
            <person name="Martin F.M."/>
            <person name="Miettinen O."/>
            <person name="Hibbett D.S."/>
            <person name="Nagy L.G."/>
        </authorList>
    </citation>
    <scope>NUCLEOTIDE SEQUENCE [LARGE SCALE GENOMIC DNA]</scope>
    <source>
        <strain evidence="2 3">HHB13444</strain>
    </source>
</reference>
<evidence type="ECO:0000313" key="2">
    <source>
        <dbReference type="EMBL" id="TFK85465.1"/>
    </source>
</evidence>
<gene>
    <name evidence="2" type="ORF">K466DRAFT_601131</name>
</gene>
<name>A0A5C3P740_9APHY</name>
<dbReference type="AlphaFoldDB" id="A0A5C3P740"/>
<evidence type="ECO:0000313" key="3">
    <source>
        <dbReference type="Proteomes" id="UP000308197"/>
    </source>
</evidence>
<proteinExistence type="predicted"/>
<organism evidence="2 3">
    <name type="scientific">Polyporus arcularius HHB13444</name>
    <dbReference type="NCBI Taxonomy" id="1314778"/>
    <lineage>
        <taxon>Eukaryota</taxon>
        <taxon>Fungi</taxon>
        <taxon>Dikarya</taxon>
        <taxon>Basidiomycota</taxon>
        <taxon>Agaricomycotina</taxon>
        <taxon>Agaricomycetes</taxon>
        <taxon>Polyporales</taxon>
        <taxon>Polyporaceae</taxon>
        <taxon>Polyporus</taxon>
    </lineage>
</organism>
<sequence>MSLVELILQGGAGLYTVRPRSPERAPHPQKKKYKTSVTSKASKSPKVTHAATAPEDSNSLYDHNLTFAVLKDICERCSIPCASQAPPTLQWVFPEDSVKVHLQAIDVLKDHELHQDKLQSMIEAARKSMARARATNQEKLLMYLNEIEAHFQAHQD</sequence>
<keyword evidence="3" id="KW-1185">Reference proteome</keyword>
<dbReference type="InParanoid" id="A0A5C3P740"/>